<dbReference type="AlphaFoldDB" id="A0A8J3QVT1"/>
<dbReference type="SUPFAM" id="SSF54427">
    <property type="entry name" value="NTF2-like"/>
    <property type="match status" value="1"/>
</dbReference>
<comment type="caution">
    <text evidence="2">The sequence shown here is derived from an EMBL/GenBank/DDBJ whole genome shotgun (WGS) entry which is preliminary data.</text>
</comment>
<dbReference type="Pfam" id="PF00856">
    <property type="entry name" value="SET"/>
    <property type="match status" value="1"/>
</dbReference>
<sequence length="212" mass="23150">MDDVILGPGNLAGTGVYAARDFAAGEVVVSYRLQPLDEADYLALPAGEDLFVHSYAGRRYLYPAPARFVNHADDPSCYQDFDRACDIALRPIAQGEPITIDANEETAHELDTFLDAYRHALSKRSEKLLASLIDRHATLWMAGRAVRGRDAFSAALPEAGIASLSEAEWLVGTGRWEALCSAEAVTDSGLRHHTMLLKVVAGNWQIVYHHAG</sequence>
<protein>
    <recommendedName>
        <fullName evidence="1">SET domain-containing protein</fullName>
    </recommendedName>
</protein>
<reference evidence="2" key="1">
    <citation type="submission" date="2021-01" db="EMBL/GenBank/DDBJ databases">
        <title>Whole genome shotgun sequence of Rugosimonospora africana NBRC 104875.</title>
        <authorList>
            <person name="Komaki H."/>
            <person name="Tamura T."/>
        </authorList>
    </citation>
    <scope>NUCLEOTIDE SEQUENCE</scope>
    <source>
        <strain evidence="2">NBRC 104875</strain>
    </source>
</reference>
<dbReference type="SUPFAM" id="SSF82199">
    <property type="entry name" value="SET domain"/>
    <property type="match status" value="1"/>
</dbReference>
<keyword evidence="3" id="KW-1185">Reference proteome</keyword>
<dbReference type="InterPro" id="IPR032710">
    <property type="entry name" value="NTF2-like_dom_sf"/>
</dbReference>
<name>A0A8J3QVT1_9ACTN</name>
<dbReference type="EMBL" id="BONZ01000045">
    <property type="protein sequence ID" value="GIH16718.1"/>
    <property type="molecule type" value="Genomic_DNA"/>
</dbReference>
<dbReference type="InterPro" id="IPR046341">
    <property type="entry name" value="SET_dom_sf"/>
</dbReference>
<accession>A0A8J3QVT1</accession>
<evidence type="ECO:0000259" key="1">
    <source>
        <dbReference type="PROSITE" id="PS50280"/>
    </source>
</evidence>
<dbReference type="Gene3D" id="2.170.270.10">
    <property type="entry name" value="SET domain"/>
    <property type="match status" value="1"/>
</dbReference>
<gene>
    <name evidence="2" type="ORF">Raf01_48900</name>
</gene>
<organism evidence="2 3">
    <name type="scientific">Rugosimonospora africana</name>
    <dbReference type="NCBI Taxonomy" id="556532"/>
    <lineage>
        <taxon>Bacteria</taxon>
        <taxon>Bacillati</taxon>
        <taxon>Actinomycetota</taxon>
        <taxon>Actinomycetes</taxon>
        <taxon>Micromonosporales</taxon>
        <taxon>Micromonosporaceae</taxon>
        <taxon>Rugosimonospora</taxon>
    </lineage>
</organism>
<proteinExistence type="predicted"/>
<evidence type="ECO:0000313" key="3">
    <source>
        <dbReference type="Proteomes" id="UP000642748"/>
    </source>
</evidence>
<feature type="domain" description="SET" evidence="1">
    <location>
        <begin position="1"/>
        <end position="103"/>
    </location>
</feature>
<dbReference type="RefSeq" id="WP_203920284.1">
    <property type="nucleotide sequence ID" value="NZ_BONZ01000045.1"/>
</dbReference>
<dbReference type="PROSITE" id="PS50280">
    <property type="entry name" value="SET"/>
    <property type="match status" value="1"/>
</dbReference>
<evidence type="ECO:0000313" key="2">
    <source>
        <dbReference type="EMBL" id="GIH16718.1"/>
    </source>
</evidence>
<dbReference type="InterPro" id="IPR001214">
    <property type="entry name" value="SET_dom"/>
</dbReference>
<dbReference type="Proteomes" id="UP000642748">
    <property type="component" value="Unassembled WGS sequence"/>
</dbReference>